<dbReference type="SUPFAM" id="SSF88946">
    <property type="entry name" value="Sigma2 domain of RNA polymerase sigma factors"/>
    <property type="match status" value="1"/>
</dbReference>
<sequence length="199" mass="23366">MTLGQENIKILRNIIMINRTMRDGFLHLTLHHNDRLIKISLHKLHIHPDHRQYDDLYQEGCLAYAKAYVSFDGDPETYADLDWFQAYAYRRIYWRLLDLLKHSWNYVQAQEISADQSQATNLALQSQADPSASQALQKADLEHALRYIRAHSTPLQNQYLSLVLDSDLTNAEIARILGISRQSVYELRRRVQEVVKRYL</sequence>
<reference evidence="3 4" key="1">
    <citation type="journal article" date="2013" name="Genome Announc.">
        <title>Genome Sequence of Lactobacillus gastricus PS3, a Strain Isolated from Human Milk.</title>
        <authorList>
            <person name="Martin V."/>
            <person name="Cardenas N."/>
            <person name="Jimenez E."/>
            <person name="Maldonado A."/>
            <person name="Rodriguez J.M."/>
            <person name="Fernandez L."/>
        </authorList>
    </citation>
    <scope>NUCLEOTIDE SEQUENCE [LARGE SCALE GENOMIC DNA]</scope>
    <source>
        <strain evidence="3 4">PS3</strain>
    </source>
</reference>
<dbReference type="EMBL" id="AICN01000022">
    <property type="protein sequence ID" value="EHS87190.1"/>
    <property type="molecule type" value="Genomic_DNA"/>
</dbReference>
<dbReference type="Proteomes" id="UP000004567">
    <property type="component" value="Unassembled WGS sequence"/>
</dbReference>
<dbReference type="GO" id="GO:0006352">
    <property type="term" value="P:DNA-templated transcription initiation"/>
    <property type="evidence" value="ECO:0007669"/>
    <property type="project" value="InterPro"/>
</dbReference>
<dbReference type="Gene3D" id="1.10.1740.10">
    <property type="match status" value="1"/>
</dbReference>
<dbReference type="InterPro" id="IPR013324">
    <property type="entry name" value="RNA_pol_sigma_r3/r4-like"/>
</dbReference>
<dbReference type="InterPro" id="IPR013325">
    <property type="entry name" value="RNA_pol_sigma_r2"/>
</dbReference>
<protein>
    <submittedName>
        <fullName evidence="3">RpoE protein</fullName>
    </submittedName>
</protein>
<comment type="caution">
    <text evidence="3">The sequence shown here is derived from an EMBL/GenBank/DDBJ whole genome shotgun (WGS) entry which is preliminary data.</text>
</comment>
<proteinExistence type="inferred from homology"/>
<comment type="function">
    <text evidence="2">Might take part in the signal recognition particle (SRP) pathway. This is inferred from the conservation of its genetic proximity to ftsY/ffh. May be a regulatory protein.</text>
</comment>
<evidence type="ECO:0000256" key="2">
    <source>
        <dbReference type="ARBA" id="ARBA00024764"/>
    </source>
</evidence>
<dbReference type="GO" id="GO:0003700">
    <property type="term" value="F:DNA-binding transcription factor activity"/>
    <property type="evidence" value="ECO:0007669"/>
    <property type="project" value="InterPro"/>
</dbReference>
<accession>H4GIS4</accession>
<dbReference type="InterPro" id="IPR036388">
    <property type="entry name" value="WH-like_DNA-bd_sf"/>
</dbReference>
<dbReference type="OrthoDB" id="2248780at2"/>
<evidence type="ECO:0000313" key="4">
    <source>
        <dbReference type="Proteomes" id="UP000004567"/>
    </source>
</evidence>
<dbReference type="InterPro" id="IPR007394">
    <property type="entry name" value="UPF0122"/>
</dbReference>
<dbReference type="Pfam" id="PF04297">
    <property type="entry name" value="UPF0122"/>
    <property type="match status" value="1"/>
</dbReference>
<dbReference type="STRING" id="1144300.PS3_7289"/>
<dbReference type="Gene3D" id="1.10.10.10">
    <property type="entry name" value="Winged helix-like DNA-binding domain superfamily/Winged helix DNA-binding domain"/>
    <property type="match status" value="1"/>
</dbReference>
<comment type="similarity">
    <text evidence="1">Belongs to the UPF0122 family.</text>
</comment>
<evidence type="ECO:0000256" key="1">
    <source>
        <dbReference type="ARBA" id="ARBA00008720"/>
    </source>
</evidence>
<dbReference type="AlphaFoldDB" id="H4GIS4"/>
<dbReference type="PATRIC" id="fig|1144300.3.peg.501"/>
<dbReference type="NCBIfam" id="TIGR02937">
    <property type="entry name" value="sigma70-ECF"/>
    <property type="match status" value="1"/>
</dbReference>
<name>H4GIS4_9LACO</name>
<gene>
    <name evidence="3" type="ORF">PS3_7289</name>
</gene>
<dbReference type="SUPFAM" id="SSF88659">
    <property type="entry name" value="Sigma3 and sigma4 domains of RNA polymerase sigma factors"/>
    <property type="match status" value="1"/>
</dbReference>
<dbReference type="InterPro" id="IPR014284">
    <property type="entry name" value="RNA_pol_sigma-70_dom"/>
</dbReference>
<organism evidence="3 4">
    <name type="scientific">Limosilactobacillus gastricus PS3</name>
    <dbReference type="NCBI Taxonomy" id="1144300"/>
    <lineage>
        <taxon>Bacteria</taxon>
        <taxon>Bacillati</taxon>
        <taxon>Bacillota</taxon>
        <taxon>Bacilli</taxon>
        <taxon>Lactobacillales</taxon>
        <taxon>Lactobacillaceae</taxon>
        <taxon>Limosilactobacillus</taxon>
    </lineage>
</organism>
<evidence type="ECO:0000313" key="3">
    <source>
        <dbReference type="EMBL" id="EHS87190.1"/>
    </source>
</evidence>